<sequence length="135" mass="14252">MKRVGLGVLLFAWLYGVPFLLIVGLIRRTSSPYMATHAAAQAFGATTDTILTAALVLNLALPVAGVLLARLVRDRCWTRHFVWSLVGTALIYFAVSIAGRAATAPLIGWTPADQEPAPRVTQCIPISGGHGCPGG</sequence>
<keyword evidence="1" id="KW-0812">Transmembrane</keyword>
<feature type="transmembrane region" description="Helical" evidence="1">
    <location>
        <begin position="50"/>
        <end position="69"/>
    </location>
</feature>
<evidence type="ECO:0000313" key="3">
    <source>
        <dbReference type="Proteomes" id="UP000245683"/>
    </source>
</evidence>
<dbReference type="AlphaFoldDB" id="A0A317JUW2"/>
<gene>
    <name evidence="2" type="ORF">DLJ46_27600</name>
</gene>
<dbReference type="Proteomes" id="UP000245683">
    <property type="component" value="Unassembled WGS sequence"/>
</dbReference>
<name>A0A317JUW2_9ACTN</name>
<organism evidence="2 3">
    <name type="scientific">Micromonospora globispora</name>
    <dbReference type="NCBI Taxonomy" id="1450148"/>
    <lineage>
        <taxon>Bacteria</taxon>
        <taxon>Bacillati</taxon>
        <taxon>Actinomycetota</taxon>
        <taxon>Actinomycetes</taxon>
        <taxon>Micromonosporales</taxon>
        <taxon>Micromonosporaceae</taxon>
        <taxon>Micromonospora</taxon>
    </lineage>
</organism>
<reference evidence="3" key="1">
    <citation type="submission" date="2018-05" db="EMBL/GenBank/DDBJ databases">
        <title>Micromonospora globispora sp. nov. and Micromonospora rugosa sp. nov., isolated from marine sediment.</title>
        <authorList>
            <person name="Carro L."/>
            <person name="Aysel V."/>
            <person name="Cetin D."/>
            <person name="Igual J.M."/>
            <person name="Klenk H.-P."/>
            <person name="Trujillo M.E."/>
            <person name="Sahin N."/>
        </authorList>
    </citation>
    <scope>NUCLEOTIDE SEQUENCE [LARGE SCALE GENOMIC DNA]</scope>
    <source>
        <strain evidence="3">S2904</strain>
    </source>
</reference>
<evidence type="ECO:0000313" key="2">
    <source>
        <dbReference type="EMBL" id="PWU44138.1"/>
    </source>
</evidence>
<keyword evidence="1" id="KW-1133">Transmembrane helix</keyword>
<dbReference type="EMBL" id="QGSV01000353">
    <property type="protein sequence ID" value="PWU44138.1"/>
    <property type="molecule type" value="Genomic_DNA"/>
</dbReference>
<proteinExistence type="predicted"/>
<evidence type="ECO:0000256" key="1">
    <source>
        <dbReference type="SAM" id="Phobius"/>
    </source>
</evidence>
<protein>
    <submittedName>
        <fullName evidence="2">Uncharacterized protein</fullName>
    </submittedName>
</protein>
<accession>A0A317JUW2</accession>
<feature type="transmembrane region" description="Helical" evidence="1">
    <location>
        <begin position="81"/>
        <end position="102"/>
    </location>
</feature>
<dbReference type="OrthoDB" id="3295949at2"/>
<keyword evidence="1" id="KW-0472">Membrane</keyword>
<comment type="caution">
    <text evidence="2">The sequence shown here is derived from an EMBL/GenBank/DDBJ whole genome shotgun (WGS) entry which is preliminary data.</text>
</comment>
<keyword evidence="3" id="KW-1185">Reference proteome</keyword>